<evidence type="ECO:0000313" key="3">
    <source>
        <dbReference type="Proteomes" id="UP000239203"/>
    </source>
</evidence>
<accession>A0A2S6GK93</accession>
<evidence type="ECO:0000259" key="1">
    <source>
        <dbReference type="Pfam" id="PF01370"/>
    </source>
</evidence>
<dbReference type="SUPFAM" id="SSF51735">
    <property type="entry name" value="NAD(P)-binding Rossmann-fold domains"/>
    <property type="match status" value="1"/>
</dbReference>
<dbReference type="OrthoDB" id="5723970at2"/>
<reference evidence="2 3" key="1">
    <citation type="submission" date="2018-02" db="EMBL/GenBank/DDBJ databases">
        <title>Genomic Encyclopedia of Archaeal and Bacterial Type Strains, Phase II (KMG-II): from individual species to whole genera.</title>
        <authorList>
            <person name="Goeker M."/>
        </authorList>
    </citation>
    <scope>NUCLEOTIDE SEQUENCE [LARGE SCALE GENOMIC DNA]</scope>
    <source>
        <strain evidence="2 3">YU 961-1</strain>
    </source>
</reference>
<evidence type="ECO:0000313" key="2">
    <source>
        <dbReference type="EMBL" id="PPK65623.1"/>
    </source>
</evidence>
<dbReference type="EMBL" id="PTIX01000013">
    <property type="protein sequence ID" value="PPK65623.1"/>
    <property type="molecule type" value="Genomic_DNA"/>
</dbReference>
<gene>
    <name evidence="2" type="ORF">CLV40_113107</name>
</gene>
<dbReference type="InterPro" id="IPR001509">
    <property type="entry name" value="Epimerase_deHydtase"/>
</dbReference>
<organism evidence="2 3">
    <name type="scientific">Actinokineospora auranticolor</name>
    <dbReference type="NCBI Taxonomy" id="155976"/>
    <lineage>
        <taxon>Bacteria</taxon>
        <taxon>Bacillati</taxon>
        <taxon>Actinomycetota</taxon>
        <taxon>Actinomycetes</taxon>
        <taxon>Pseudonocardiales</taxon>
        <taxon>Pseudonocardiaceae</taxon>
        <taxon>Actinokineospora</taxon>
    </lineage>
</organism>
<dbReference type="InterPro" id="IPR036291">
    <property type="entry name" value="NAD(P)-bd_dom_sf"/>
</dbReference>
<proteinExistence type="predicted"/>
<name>A0A2S6GK93_9PSEU</name>
<comment type="caution">
    <text evidence="2">The sequence shown here is derived from an EMBL/GenBank/DDBJ whole genome shotgun (WGS) entry which is preliminary data.</text>
</comment>
<protein>
    <submittedName>
        <fullName evidence="2">Nucleoside-diphosphate-sugar epimerase</fullName>
    </submittedName>
</protein>
<feature type="domain" description="NAD-dependent epimerase/dehydratase" evidence="1">
    <location>
        <begin position="53"/>
        <end position="180"/>
    </location>
</feature>
<dbReference type="Gene3D" id="3.40.50.720">
    <property type="entry name" value="NAD(P)-binding Rossmann-like Domain"/>
    <property type="match status" value="1"/>
</dbReference>
<keyword evidence="3" id="KW-1185">Reference proteome</keyword>
<dbReference type="AlphaFoldDB" id="A0A2S6GK93"/>
<dbReference type="Pfam" id="PF01370">
    <property type="entry name" value="Epimerase"/>
    <property type="match status" value="1"/>
</dbReference>
<dbReference type="Proteomes" id="UP000239203">
    <property type="component" value="Unassembled WGS sequence"/>
</dbReference>
<sequence length="359" mass="38796">MADIPATEVCLFGHLDCPFTPGVDVHIVRFDIIVRRIARAANRCESGRVTMRVLVVGGTGLLGQHVVAELGRRGHEADTLARGNASVPGDVRRLSVSEWAPRLDGVDGVVWATGADDREIPRAPADRFYHDANVEPLRRFLVAARVAECRRVVICGSYFTALHRAHPDWRLAEHHPYVRSRLGQIDLAARYSGAVLEIPLVFGSADGRRSMWAPAVPWLRSRLPLVAHPGGTAVVSATTVGRAAVAALERAAEGPYPVVDANLTWRDLVARLAVAAGRRGSPTVRRLPPAVLRAVLRATGLRYRLAGREPGLGATWVPDLLMSELYLDESPCRALGVPGGDLDRAFRDTIAAARPGSGM</sequence>